<dbReference type="EMBL" id="LGAP01000044">
    <property type="protein sequence ID" value="KOF12977.1"/>
    <property type="molecule type" value="Genomic_DNA"/>
</dbReference>
<proteinExistence type="predicted"/>
<evidence type="ECO:0000313" key="2">
    <source>
        <dbReference type="Proteomes" id="UP000037425"/>
    </source>
</evidence>
<dbReference type="Proteomes" id="UP000037425">
    <property type="component" value="Unassembled WGS sequence"/>
</dbReference>
<protein>
    <submittedName>
        <fullName evidence="1">Uncharacterized protein</fullName>
    </submittedName>
</protein>
<comment type="caution">
    <text evidence="1">The sequence shown here is derived from an EMBL/GenBank/DDBJ whole genome shotgun (WGS) entry which is preliminary data.</text>
</comment>
<evidence type="ECO:0000313" key="1">
    <source>
        <dbReference type="EMBL" id="KOF12977.1"/>
    </source>
</evidence>
<name>A0A0L8BEA1_ENSAD</name>
<organism evidence="1 2">
    <name type="scientific">Ensifer adhaerens</name>
    <name type="common">Sinorhizobium morelense</name>
    <dbReference type="NCBI Taxonomy" id="106592"/>
    <lineage>
        <taxon>Bacteria</taxon>
        <taxon>Pseudomonadati</taxon>
        <taxon>Pseudomonadota</taxon>
        <taxon>Alphaproteobacteria</taxon>
        <taxon>Hyphomicrobiales</taxon>
        <taxon>Rhizobiaceae</taxon>
        <taxon>Sinorhizobium/Ensifer group</taxon>
        <taxon>Ensifer</taxon>
    </lineage>
</organism>
<reference evidence="2" key="1">
    <citation type="submission" date="2015-07" db="EMBL/GenBank/DDBJ databases">
        <title>Whole genome sequence of an Ensifer adhaerens strain isolated from a cave pool in the Wind Cave National Park.</title>
        <authorList>
            <person name="Eng W.W.H."/>
            <person name="Gan H.M."/>
            <person name="Barton H.A."/>
            <person name="Savka M.A."/>
        </authorList>
    </citation>
    <scope>NUCLEOTIDE SEQUENCE [LARGE SCALE GENOMIC DNA]</scope>
    <source>
        <strain evidence="2">SD006</strain>
    </source>
</reference>
<dbReference type="PATRIC" id="fig|106592.7.peg.5998"/>
<gene>
    <name evidence="1" type="ORF">AC244_32620</name>
</gene>
<dbReference type="AlphaFoldDB" id="A0A0L8BEA1"/>
<accession>A0A0L8BEA1</accession>
<sequence length="139" mass="14756">MSGGKEIVVLLEADRKTDWSRVDVEGLRQHLIDMQNVTLATQVSSSEFGGGLRFEATSDTPAVAASIGRMVVAHVMTMDGVNGWRLEAAEIPGGATLTVTPAQASDLDKIRGLGFIGVMTVGMHHQEHHLAIATGQSPH</sequence>